<dbReference type="RefSeq" id="WP_272779482.1">
    <property type="nucleotide sequence ID" value="NZ_JAQQLI010000048.1"/>
</dbReference>
<dbReference type="InterPro" id="IPR048520">
    <property type="entry name" value="LarA_C"/>
</dbReference>
<dbReference type="InterPro" id="IPR018657">
    <property type="entry name" value="LarA-like_N"/>
</dbReference>
<name>A0ABT5JGB5_RHOTP</name>
<dbReference type="Pfam" id="PF21113">
    <property type="entry name" value="LarA_C"/>
    <property type="match status" value="1"/>
</dbReference>
<dbReference type="Gene3D" id="3.40.50.11440">
    <property type="match status" value="1"/>
</dbReference>
<proteinExistence type="predicted"/>
<dbReference type="Pfam" id="PF09861">
    <property type="entry name" value="Lar_N"/>
    <property type="match status" value="1"/>
</dbReference>
<evidence type="ECO:0000259" key="1">
    <source>
        <dbReference type="Pfam" id="PF09861"/>
    </source>
</evidence>
<protein>
    <submittedName>
        <fullName evidence="3">Nickel-dependent lactate racemase</fullName>
    </submittedName>
</protein>
<evidence type="ECO:0000313" key="4">
    <source>
        <dbReference type="Proteomes" id="UP001165652"/>
    </source>
</evidence>
<dbReference type="InterPro" id="IPR048068">
    <property type="entry name" value="LarA-like"/>
</dbReference>
<keyword evidence="4" id="KW-1185">Reference proteome</keyword>
<reference evidence="3" key="2">
    <citation type="submission" date="2023-02" db="EMBL/GenBank/DDBJ databases">
        <authorList>
            <person name="Rayyan A."/>
            <person name="Meyer T."/>
            <person name="Kyndt J.A."/>
        </authorList>
    </citation>
    <scope>NUCLEOTIDE SEQUENCE</scope>
    <source>
        <strain evidence="3">DSM 9987</strain>
    </source>
</reference>
<dbReference type="Proteomes" id="UP001165652">
    <property type="component" value="Unassembled WGS sequence"/>
</dbReference>
<accession>A0ABT5JGB5</accession>
<dbReference type="InterPro" id="IPR043166">
    <property type="entry name" value="LarA-like_C"/>
</dbReference>
<evidence type="ECO:0000259" key="2">
    <source>
        <dbReference type="Pfam" id="PF21113"/>
    </source>
</evidence>
<dbReference type="NCBIfam" id="NF033504">
    <property type="entry name" value="Ni_dep_LarA"/>
    <property type="match status" value="1"/>
</dbReference>
<feature type="domain" description="LarA-like N-terminal" evidence="1">
    <location>
        <begin position="9"/>
        <end position="208"/>
    </location>
</feature>
<sequence length="430" mass="47065">MSKTVELAFGRGQLTVTLPAAAEPTIIRKTPLPKIADPRAAVLAALQAPVAAPPYAELVKNRRSACILICDITRPVPNRLFLRPLVEGLMAAGMPAEQIRIVVATGLHRANEGAELEELVGDPWVLQTVRVENHYARNDEDHVDLGPTARGTPVKIDRRFVDADLRIVSGLIEPHFMAGWSGGRKVISPGVAHHETIRTFHNARFMEDPLAIQCNLVGNPLHEEQLAIVKKIGEVYAVNTIIDEERDLVFVNFGEVVASHAAAVDFVTDSTVIKYPRRFKTVVTSSAGYPLDKTYYQTVKGMVTPMDILEPGGTLIIASECSEGFGSPEFFDAQRRMVEMGPERFLATLKAKSFAEIDEWQTEMQMKPMRMSRVQLYTTGLDAEERRVTGVEIVASVDAAVAASLHRHGDPSLAVIPEGPYVVPVLGAHG</sequence>
<dbReference type="PANTHER" id="PTHR33171">
    <property type="entry name" value="LAR_N DOMAIN-CONTAINING PROTEIN"/>
    <property type="match status" value="1"/>
</dbReference>
<dbReference type="InterPro" id="IPR047926">
    <property type="entry name" value="Ni_dep_LarA"/>
</dbReference>
<comment type="caution">
    <text evidence="3">The sequence shown here is derived from an EMBL/GenBank/DDBJ whole genome shotgun (WGS) entry which is preliminary data.</text>
</comment>
<dbReference type="EMBL" id="JAQQLI010000048">
    <property type="protein sequence ID" value="MDC7788651.1"/>
    <property type="molecule type" value="Genomic_DNA"/>
</dbReference>
<evidence type="ECO:0000313" key="3">
    <source>
        <dbReference type="EMBL" id="MDC7788651.1"/>
    </source>
</evidence>
<organism evidence="3 4">
    <name type="scientific">Rhodoplanes tepidamans</name>
    <name type="common">Rhodoplanes cryptolactis</name>
    <dbReference type="NCBI Taxonomy" id="200616"/>
    <lineage>
        <taxon>Bacteria</taxon>
        <taxon>Pseudomonadati</taxon>
        <taxon>Pseudomonadota</taxon>
        <taxon>Alphaproteobacteria</taxon>
        <taxon>Hyphomicrobiales</taxon>
        <taxon>Nitrobacteraceae</taxon>
        <taxon>Rhodoplanes</taxon>
    </lineage>
</organism>
<dbReference type="Gene3D" id="3.90.226.30">
    <property type="match status" value="1"/>
</dbReference>
<feature type="domain" description="Lactate racemase C-terminal" evidence="2">
    <location>
        <begin position="281"/>
        <end position="422"/>
    </location>
</feature>
<gene>
    <name evidence="3" type="primary">larA</name>
    <name evidence="3" type="ORF">PQJ73_23425</name>
</gene>
<dbReference type="PANTHER" id="PTHR33171:SF17">
    <property type="entry name" value="LARA-LIKE N-TERMINAL DOMAIN-CONTAINING PROTEIN"/>
    <property type="match status" value="1"/>
</dbReference>
<reference evidence="3" key="1">
    <citation type="journal article" date="2023" name="Microbiol Resour">
        <title>Genome Sequences of Rhodoplanes serenus and Two Thermotolerant Strains, Rhodoplanes tepidamans and 'Rhodoplanes cryptolactis,' Further Refine the Genus.</title>
        <authorList>
            <person name="Rayyan A.A."/>
            <person name="Kyndt J.A."/>
        </authorList>
    </citation>
    <scope>NUCLEOTIDE SEQUENCE</scope>
    <source>
        <strain evidence="3">DSM 9987</strain>
    </source>
</reference>